<reference evidence="1 2" key="2">
    <citation type="submission" date="2018-04" db="EMBL/GenBank/DDBJ databases">
        <title>Thauera lacus sp. nov., isolated from an saline lake in Inner Mongolia, China.</title>
        <authorList>
            <person name="Liang Q.-Y."/>
        </authorList>
    </citation>
    <scope>NUCLEOTIDE SEQUENCE [LARGE SCALE GENOMIC DNA]</scope>
    <source>
        <strain evidence="1 2">D20</strain>
    </source>
</reference>
<dbReference type="OrthoDB" id="9800373at2"/>
<evidence type="ECO:0008006" key="3">
    <source>
        <dbReference type="Google" id="ProtNLM"/>
    </source>
</evidence>
<dbReference type="InterPro" id="IPR007523">
    <property type="entry name" value="NDUFAF3/AAMDC"/>
</dbReference>
<dbReference type="Pfam" id="PF04430">
    <property type="entry name" value="DUF498"/>
    <property type="match status" value="1"/>
</dbReference>
<reference evidence="1 2" key="1">
    <citation type="submission" date="2018-03" db="EMBL/GenBank/DDBJ databases">
        <authorList>
            <person name="Keele B.F."/>
        </authorList>
    </citation>
    <scope>NUCLEOTIDE SEQUENCE [LARGE SCALE GENOMIC DNA]</scope>
    <source>
        <strain evidence="1 2">D20</strain>
    </source>
</reference>
<evidence type="ECO:0000313" key="2">
    <source>
        <dbReference type="Proteomes" id="UP000241193"/>
    </source>
</evidence>
<accession>A0A2T4IFE4</accession>
<dbReference type="AlphaFoldDB" id="A0A2T4IFE4"/>
<dbReference type="SUPFAM" id="SSF64076">
    <property type="entry name" value="MTH938-like"/>
    <property type="match status" value="1"/>
</dbReference>
<dbReference type="InterPro" id="IPR036748">
    <property type="entry name" value="MTH938-like_sf"/>
</dbReference>
<dbReference type="PANTHER" id="PTHR21192">
    <property type="entry name" value="NUCLEAR PROTEIN E3-3"/>
    <property type="match status" value="1"/>
</dbReference>
<dbReference type="RefSeq" id="WP_107493324.1">
    <property type="nucleotide sequence ID" value="NZ_PZKC01000006.1"/>
</dbReference>
<dbReference type="Gene3D" id="3.40.1230.10">
    <property type="entry name" value="MTH938-like"/>
    <property type="match status" value="1"/>
</dbReference>
<gene>
    <name evidence="1" type="ORF">C8261_08870</name>
</gene>
<keyword evidence="2" id="KW-1185">Reference proteome</keyword>
<proteinExistence type="predicted"/>
<organism evidence="1 2">
    <name type="scientific">Pseudothauera lacus</name>
    <dbReference type="NCBI Taxonomy" id="2136175"/>
    <lineage>
        <taxon>Bacteria</taxon>
        <taxon>Pseudomonadati</taxon>
        <taxon>Pseudomonadota</taxon>
        <taxon>Betaproteobacteria</taxon>
        <taxon>Rhodocyclales</taxon>
        <taxon>Zoogloeaceae</taxon>
        <taxon>Pseudothauera</taxon>
    </lineage>
</organism>
<dbReference type="EMBL" id="PZKC01000006">
    <property type="protein sequence ID" value="PTD96416.1"/>
    <property type="molecule type" value="Genomic_DNA"/>
</dbReference>
<protein>
    <recommendedName>
        <fullName evidence="3">Xcc1710-like domain-containing protein</fullName>
    </recommendedName>
</protein>
<sequence length="126" mass="13269">MKLHFDPLSELNIITGYARDHVLINKVRHDGNLLVTPAEIHGGWAPGGFAGLSADDFAAVQALAPQVVIVGTGTRQRFPAPALLRPLIDAGTGFEIMDLAAACRTYNILAGEGRRVVAALLVDDGG</sequence>
<evidence type="ECO:0000313" key="1">
    <source>
        <dbReference type="EMBL" id="PTD96416.1"/>
    </source>
</evidence>
<name>A0A2T4IFE4_9RHOO</name>
<dbReference type="PANTHER" id="PTHR21192:SF2">
    <property type="entry name" value="NADH DEHYDROGENASE [UBIQUINONE] 1 ALPHA SUBCOMPLEX ASSEMBLY FACTOR 3"/>
    <property type="match status" value="1"/>
</dbReference>
<dbReference type="CDD" id="cd05560">
    <property type="entry name" value="Xcc1710_like"/>
    <property type="match status" value="1"/>
</dbReference>
<dbReference type="Proteomes" id="UP000241193">
    <property type="component" value="Unassembled WGS sequence"/>
</dbReference>
<comment type="caution">
    <text evidence="1">The sequence shown here is derived from an EMBL/GenBank/DDBJ whole genome shotgun (WGS) entry which is preliminary data.</text>
</comment>